<protein>
    <submittedName>
        <fullName evidence="1">Uncharacterized protein</fullName>
    </submittedName>
</protein>
<comment type="caution">
    <text evidence="1">The sequence shown here is derived from an EMBL/GenBank/DDBJ whole genome shotgun (WGS) entry which is preliminary data.</text>
</comment>
<organism evidence="1 2">
    <name type="scientific">Zosterops borbonicus</name>
    <dbReference type="NCBI Taxonomy" id="364589"/>
    <lineage>
        <taxon>Eukaryota</taxon>
        <taxon>Metazoa</taxon>
        <taxon>Chordata</taxon>
        <taxon>Craniata</taxon>
        <taxon>Vertebrata</taxon>
        <taxon>Euteleostomi</taxon>
        <taxon>Archelosauria</taxon>
        <taxon>Archosauria</taxon>
        <taxon>Dinosauria</taxon>
        <taxon>Saurischia</taxon>
        <taxon>Theropoda</taxon>
        <taxon>Coelurosauria</taxon>
        <taxon>Aves</taxon>
        <taxon>Neognathae</taxon>
        <taxon>Neoaves</taxon>
        <taxon>Telluraves</taxon>
        <taxon>Australaves</taxon>
        <taxon>Passeriformes</taxon>
        <taxon>Sylvioidea</taxon>
        <taxon>Zosteropidae</taxon>
        <taxon>Zosterops</taxon>
    </lineage>
</organism>
<dbReference type="AlphaFoldDB" id="A0A8K1LI75"/>
<evidence type="ECO:0000313" key="1">
    <source>
        <dbReference type="EMBL" id="TRZ14792.1"/>
    </source>
</evidence>
<sequence>MAQVEMTLLDQALGIGMEWSLLSLLALPKYPQSPGMDGAVGVLDDVRVLDDVSVLDEAVGVLDGAGEAGKVIVSSLKCLQPHKHHQDLQGFLSCTCSEENCVPQQELWDTAQGNKECLKEDFCTKLHINSTRFRSDGKGQWVDIAEATQTPA</sequence>
<accession>A0A8K1LI75</accession>
<keyword evidence="2" id="KW-1185">Reference proteome</keyword>
<reference evidence="1" key="1">
    <citation type="submission" date="2019-04" db="EMBL/GenBank/DDBJ databases">
        <title>Genome assembly of Zosterops borbonicus 15179.</title>
        <authorList>
            <person name="Leroy T."/>
            <person name="Anselmetti Y."/>
            <person name="Tilak M.-K."/>
            <person name="Nabholz B."/>
        </authorList>
    </citation>
    <scope>NUCLEOTIDE SEQUENCE</scope>
    <source>
        <strain evidence="1">HGM_15179</strain>
        <tissue evidence="1">Muscle</tissue>
    </source>
</reference>
<proteinExistence type="predicted"/>
<evidence type="ECO:0000313" key="2">
    <source>
        <dbReference type="Proteomes" id="UP000796761"/>
    </source>
</evidence>
<gene>
    <name evidence="1" type="ORF">HGM15179_012316</name>
</gene>
<dbReference type="EMBL" id="SWJQ01000408">
    <property type="protein sequence ID" value="TRZ14792.1"/>
    <property type="molecule type" value="Genomic_DNA"/>
</dbReference>
<dbReference type="Proteomes" id="UP000796761">
    <property type="component" value="Unassembled WGS sequence"/>
</dbReference>
<name>A0A8K1LI75_9PASS</name>